<feature type="region of interest" description="Disordered" evidence="1">
    <location>
        <begin position="132"/>
        <end position="220"/>
    </location>
</feature>
<name>A0ABM0JIW3_APLCA</name>
<feature type="region of interest" description="Disordered" evidence="1">
    <location>
        <begin position="759"/>
        <end position="801"/>
    </location>
</feature>
<feature type="compositionally biased region" description="Basic and acidic residues" evidence="1">
    <location>
        <begin position="149"/>
        <end position="164"/>
    </location>
</feature>
<feature type="region of interest" description="Disordered" evidence="1">
    <location>
        <begin position="1"/>
        <end position="36"/>
    </location>
</feature>
<feature type="region of interest" description="Disordered" evidence="1">
    <location>
        <begin position="543"/>
        <end position="567"/>
    </location>
</feature>
<sequence>MSQGNGRRDKGGGYAKKRRPGYELNQSQRGCAPGDSLAQLPFQPSGMANLPAKPFMYWHQRGYPPPHNFRNNHGPQFPGHQVFMQHRPFGNNSGPFRMGVFPHHFPPRGHPGVEHRQPAYFVREHAHARGGYNVHQDRQWGRSNSDGCDTSRGDNGYHRNDQGARPKTGKYGGVKRYHYKGKKNSNNSSNVPSKTDTSDNMTTPRNLSGCERRDTPTENKADSEIYETALVSGGAGNSSACKIDSVCETNSIDSALEGAVGGVDTSHANSNPLPDPNPNPMTGLDNNLIDEGAICDLDRMFQSQEYSRVNGQCFEDLEDSESDFHPGRSENGVCSVSSDDEDSELDNCEYTFRTDHIAGRTSAVGLFPQADMNSLSLKLGSYAHGKDPSKSCKTQETSSGLCSWNGPNCHREPAERNEGNVENFEDGEDTGDFIDTDLPSHNKHLLSSSDEMDNNSSSSDHDEEDQDEKFLGRKKCGSDFNCNDLSSIGNKVQNEFEDLLICDDNSGKLLSSHKQCSATQEKLFRSLGDEHICGASHNVGRLTPPRKSAKDDALCSSSESENGDHAPLHPGLPDLCLGVGAPHGCEDSVVDGAAASQLYVDGDSLASVCFPGADCELPPSSPSSQCFHSNLFCPYSISGRGEDKSRSNRSGSHGHPSPCRGHAALTASSELCSHGHGHIANPDSGSPSTAADGGACCPSSNPHPRLTNVNDLNIFCHHSHSHVANGFNSDSPRANFSNDESNRHQKVFVKFPIDTKVDEGSECHSASSGDFEEQDGSSLSGKKKDKGSNSSGGSEDPLCSELGDNVDMVLLPMEEEIEPVHLGGLCAGGGVIGGSQDGDDLYEQHFGNSAHFAGGLGSGRPTNVPHGFEDHPHLLSQDENPLGSGMPSKEFYELIKTVSTTETCMRFFDKDGVDVQRQPLNALDDEGDEKEDVASGGQGSKTERLKVDKVMIWNEYEAYVMQFKQIAVSACGQTAVLNVLKALNIPCEKASVCKIIKTSLRKEDACIPEYLFSRACAGTTAEELMAGVEQLSQGEVGGRFFHFWPPRKVKLLQWLAYWMNRGAIPMATLNLQQGPHSLWQVPDSWHHQMVYGVSPQGLYLTNPLEIVSERSAMRQLCSDSVLMVRRQDVISRFRESADLRKLLSHSDPRWRTMNVLGQVVNVLREFNLPTVPGYRLQVTSHVSIPASYKAGITLFMRKDKAAWAGLLNAPDIPLEQ</sequence>
<dbReference type="RefSeq" id="XP_005094692.1">
    <property type="nucleotide sequence ID" value="XM_005094635.3"/>
</dbReference>
<evidence type="ECO:0000313" key="2">
    <source>
        <dbReference type="Proteomes" id="UP000694888"/>
    </source>
</evidence>
<keyword evidence="2" id="KW-1185">Reference proteome</keyword>
<feature type="region of interest" description="Disordered" evidence="1">
    <location>
        <begin position="320"/>
        <end position="340"/>
    </location>
</feature>
<gene>
    <name evidence="3 4" type="primary">LOC101850074</name>
</gene>
<dbReference type="GeneID" id="101850074"/>
<evidence type="ECO:0000313" key="4">
    <source>
        <dbReference type="RefSeq" id="XP_005094693.1"/>
    </source>
</evidence>
<dbReference type="RefSeq" id="XP_005094693.1">
    <property type="nucleotide sequence ID" value="XM_005094636.3"/>
</dbReference>
<feature type="region of interest" description="Disordered" evidence="1">
    <location>
        <begin position="920"/>
        <end position="940"/>
    </location>
</feature>
<feature type="compositionally biased region" description="Basic residues" evidence="1">
    <location>
        <begin position="173"/>
        <end position="183"/>
    </location>
</feature>
<proteinExistence type="predicted"/>
<feature type="compositionally biased region" description="Basic and acidic residues" evidence="1">
    <location>
        <begin position="1"/>
        <end position="11"/>
    </location>
</feature>
<feature type="compositionally biased region" description="Basic and acidic residues" evidence="1">
    <location>
        <begin position="210"/>
        <end position="220"/>
    </location>
</feature>
<evidence type="ECO:0000313" key="3">
    <source>
        <dbReference type="RefSeq" id="XP_005094692.1"/>
    </source>
</evidence>
<reference evidence="3 4" key="1">
    <citation type="submission" date="2025-05" db="UniProtKB">
        <authorList>
            <consortium name="RefSeq"/>
        </authorList>
    </citation>
    <scope>IDENTIFICATION</scope>
</reference>
<evidence type="ECO:0000256" key="1">
    <source>
        <dbReference type="SAM" id="MobiDB-lite"/>
    </source>
</evidence>
<feature type="compositionally biased region" description="Low complexity" evidence="1">
    <location>
        <begin position="184"/>
        <end position="194"/>
    </location>
</feature>
<dbReference type="Proteomes" id="UP000694888">
    <property type="component" value="Unplaced"/>
</dbReference>
<feature type="compositionally biased region" description="Acidic residues" evidence="1">
    <location>
        <begin position="423"/>
        <end position="435"/>
    </location>
</feature>
<protein>
    <submittedName>
        <fullName evidence="3 4">Uncharacterized protein LOC101850074 isoform X1</fullName>
    </submittedName>
</protein>
<accession>A0ABM0JIW3</accession>
<organism evidence="2 3">
    <name type="scientific">Aplysia californica</name>
    <name type="common">California sea hare</name>
    <dbReference type="NCBI Taxonomy" id="6500"/>
    <lineage>
        <taxon>Eukaryota</taxon>
        <taxon>Metazoa</taxon>
        <taxon>Spiralia</taxon>
        <taxon>Lophotrochozoa</taxon>
        <taxon>Mollusca</taxon>
        <taxon>Gastropoda</taxon>
        <taxon>Heterobranchia</taxon>
        <taxon>Euthyneura</taxon>
        <taxon>Tectipleura</taxon>
        <taxon>Aplysiida</taxon>
        <taxon>Aplysioidea</taxon>
        <taxon>Aplysiidae</taxon>
        <taxon>Aplysia</taxon>
    </lineage>
</organism>
<feature type="region of interest" description="Disordered" evidence="1">
    <location>
        <begin position="408"/>
        <end position="469"/>
    </location>
</feature>
<feature type="compositionally biased region" description="Basic and acidic residues" evidence="1">
    <location>
        <begin position="409"/>
        <end position="419"/>
    </location>
</feature>